<gene>
    <name evidence="3" type="ORF">DERF_012500</name>
</gene>
<keyword evidence="1" id="KW-1133">Transmembrane helix</keyword>
<feature type="transmembrane region" description="Helical" evidence="1">
    <location>
        <begin position="107"/>
        <end position="126"/>
    </location>
</feature>
<feature type="transmembrane region" description="Helical" evidence="1">
    <location>
        <begin position="64"/>
        <end position="87"/>
    </location>
</feature>
<keyword evidence="4" id="KW-1185">Reference proteome</keyword>
<reference evidence="3" key="1">
    <citation type="submission" date="2013-05" db="EMBL/GenBank/DDBJ databases">
        <authorList>
            <person name="Yim A.K.Y."/>
            <person name="Chan T.F."/>
            <person name="Ji K.M."/>
            <person name="Liu X.Y."/>
            <person name="Zhou J.W."/>
            <person name="Li R.Q."/>
            <person name="Yang K.Y."/>
            <person name="Li J."/>
            <person name="Li M."/>
            <person name="Law P.T.W."/>
            <person name="Wu Y.L."/>
            <person name="Cai Z.L."/>
            <person name="Qin H."/>
            <person name="Bao Y."/>
            <person name="Leung R.K.K."/>
            <person name="Ng P.K.S."/>
            <person name="Zou J."/>
            <person name="Zhong X.J."/>
            <person name="Ran P.X."/>
            <person name="Zhong N.S."/>
            <person name="Liu Z.G."/>
            <person name="Tsui S.K.W."/>
        </authorList>
    </citation>
    <scope>NUCLEOTIDE SEQUENCE</scope>
    <source>
        <strain evidence="3">Derf</strain>
        <tissue evidence="3">Whole organism</tissue>
    </source>
</reference>
<keyword evidence="1" id="KW-0812">Transmembrane</keyword>
<evidence type="ECO:0000256" key="1">
    <source>
        <dbReference type="SAM" id="Phobius"/>
    </source>
</evidence>
<evidence type="ECO:0000313" key="4">
    <source>
        <dbReference type="Proteomes" id="UP000790347"/>
    </source>
</evidence>
<organism evidence="3 4">
    <name type="scientific">Dermatophagoides farinae</name>
    <name type="common">American house dust mite</name>
    <dbReference type="NCBI Taxonomy" id="6954"/>
    <lineage>
        <taxon>Eukaryota</taxon>
        <taxon>Metazoa</taxon>
        <taxon>Ecdysozoa</taxon>
        <taxon>Arthropoda</taxon>
        <taxon>Chelicerata</taxon>
        <taxon>Arachnida</taxon>
        <taxon>Acari</taxon>
        <taxon>Acariformes</taxon>
        <taxon>Sarcoptiformes</taxon>
        <taxon>Astigmata</taxon>
        <taxon>Psoroptidia</taxon>
        <taxon>Analgoidea</taxon>
        <taxon>Pyroglyphidae</taxon>
        <taxon>Dermatophagoidinae</taxon>
        <taxon>Dermatophagoides</taxon>
    </lineage>
</organism>
<dbReference type="Proteomes" id="UP000790347">
    <property type="component" value="Unassembled WGS sequence"/>
</dbReference>
<accession>A0A922HU87</accession>
<evidence type="ECO:0000313" key="3">
    <source>
        <dbReference type="EMBL" id="KAH9501671.1"/>
    </source>
</evidence>
<dbReference type="AlphaFoldDB" id="A0A922HU87"/>
<feature type="signal peptide" evidence="2">
    <location>
        <begin position="1"/>
        <end position="22"/>
    </location>
</feature>
<reference evidence="3" key="2">
    <citation type="journal article" date="2022" name="Res Sq">
        <title>Comparative Genomics Reveals Insights into the Divergent Evolution of Astigmatic Mites and Household Pest Adaptations.</title>
        <authorList>
            <person name="Xiong Q."/>
            <person name="Wan A.T.-Y."/>
            <person name="Liu X.-Y."/>
            <person name="Fung C.S.-H."/>
            <person name="Xiao X."/>
            <person name="Malainual N."/>
            <person name="Hou J."/>
            <person name="Wang L."/>
            <person name="Wang M."/>
            <person name="Yang K."/>
            <person name="Cui Y."/>
            <person name="Leung E."/>
            <person name="Nong W."/>
            <person name="Shin S.-K."/>
            <person name="Au S."/>
            <person name="Jeong K.Y."/>
            <person name="Chew F.T."/>
            <person name="Hui J."/>
            <person name="Leung T.F."/>
            <person name="Tungtrongchitr A."/>
            <person name="Zhong N."/>
            <person name="Liu Z."/>
            <person name="Tsui S."/>
        </authorList>
    </citation>
    <scope>NUCLEOTIDE SEQUENCE</scope>
    <source>
        <strain evidence="3">Derf</strain>
        <tissue evidence="3">Whole organism</tissue>
    </source>
</reference>
<keyword evidence="1" id="KW-0472">Membrane</keyword>
<evidence type="ECO:0000256" key="2">
    <source>
        <dbReference type="SAM" id="SignalP"/>
    </source>
</evidence>
<comment type="caution">
    <text evidence="3">The sequence shown here is derived from an EMBL/GenBank/DDBJ whole genome shotgun (WGS) entry which is preliminary data.</text>
</comment>
<dbReference type="EMBL" id="ASGP02000006">
    <property type="protein sequence ID" value="KAH9501671.1"/>
    <property type="molecule type" value="Genomic_DNA"/>
</dbReference>
<protein>
    <submittedName>
        <fullName evidence="3">Uncharacterized protein</fullName>
    </submittedName>
</protein>
<proteinExistence type="predicted"/>
<keyword evidence="2" id="KW-0732">Signal</keyword>
<feature type="chain" id="PRO_5037366762" evidence="2">
    <location>
        <begin position="23"/>
        <end position="127"/>
    </location>
</feature>
<name>A0A922HU87_DERFA</name>
<sequence length="127" mass="13395">MSRRIISLLALLTARSFIPSMARYNFRSPNSTLALISSARCSAIDLAVTVLAISPNENASPLSIASVCAVADGLFVTIGFTAGVFVIDIFDANCLANSNFSDNVFSPVGINGCMIVFFFGANIFSIS</sequence>